<dbReference type="GO" id="GO:0046872">
    <property type="term" value="F:metal ion binding"/>
    <property type="evidence" value="ECO:0007669"/>
    <property type="project" value="UniProtKB-KW"/>
</dbReference>
<accession>G4RGA9</accession>
<reference evidence="6 7" key="1">
    <citation type="journal article" date="2012" name="J. Bacteriol.">
        <title>Complete genome sequence of Pelagibacterium halotolerans B2T.</title>
        <authorList>
            <person name="Huo Y.Y."/>
            <person name="Cheng H."/>
            <person name="Han X.F."/>
            <person name="Jiang X.W."/>
            <person name="Sun C."/>
            <person name="Zhang X.Q."/>
            <person name="Zhu X.F."/>
            <person name="Liu Y.F."/>
            <person name="Li P.F."/>
            <person name="Ni P.X."/>
            <person name="Wu M."/>
        </authorList>
    </citation>
    <scope>NUCLEOTIDE SEQUENCE [LARGE SCALE GENOMIC DNA]</scope>
    <source>
        <strain evidence="7">DSM 22347 / JCM 15775 / CGMCC 1.7692 / B2</strain>
    </source>
</reference>
<dbReference type="Gene3D" id="3.40.720.10">
    <property type="entry name" value="Alkaline Phosphatase, subunit A"/>
    <property type="match status" value="1"/>
</dbReference>
<dbReference type="PANTHER" id="PTHR42693:SF53">
    <property type="entry name" value="ENDO-4-O-SULFATASE"/>
    <property type="match status" value="1"/>
</dbReference>
<dbReference type="InterPro" id="IPR000917">
    <property type="entry name" value="Sulfatase_N"/>
</dbReference>
<feature type="domain" description="Sulfatase N-terminal" evidence="5">
    <location>
        <begin position="21"/>
        <end position="354"/>
    </location>
</feature>
<keyword evidence="7" id="KW-1185">Reference proteome</keyword>
<evidence type="ECO:0000256" key="3">
    <source>
        <dbReference type="ARBA" id="ARBA00022801"/>
    </source>
</evidence>
<gene>
    <name evidence="6" type="ordered locus">KKY_3094</name>
</gene>
<evidence type="ECO:0000256" key="1">
    <source>
        <dbReference type="ARBA" id="ARBA00008779"/>
    </source>
</evidence>
<dbReference type="Pfam" id="PF00884">
    <property type="entry name" value="Sulfatase"/>
    <property type="match status" value="1"/>
</dbReference>
<evidence type="ECO:0000313" key="6">
    <source>
        <dbReference type="EMBL" id="AEQ53085.1"/>
    </source>
</evidence>
<dbReference type="InterPro" id="IPR017850">
    <property type="entry name" value="Alkaline_phosphatase_core_sf"/>
</dbReference>
<protein>
    <submittedName>
        <fullName evidence="6">Sulfatase</fullName>
    </submittedName>
</protein>
<dbReference type="STRING" id="1082931.KKY_3094"/>
<keyword evidence="3" id="KW-0378">Hydrolase</keyword>
<dbReference type="GO" id="GO:0004065">
    <property type="term" value="F:arylsulfatase activity"/>
    <property type="evidence" value="ECO:0007669"/>
    <property type="project" value="TreeGrafter"/>
</dbReference>
<dbReference type="eggNOG" id="COG3119">
    <property type="taxonomic scope" value="Bacteria"/>
</dbReference>
<evidence type="ECO:0000256" key="2">
    <source>
        <dbReference type="ARBA" id="ARBA00022723"/>
    </source>
</evidence>
<comment type="similarity">
    <text evidence="1">Belongs to the sulfatase family.</text>
</comment>
<dbReference type="SUPFAM" id="SSF53649">
    <property type="entry name" value="Alkaline phosphatase-like"/>
    <property type="match status" value="1"/>
</dbReference>
<dbReference type="PROSITE" id="PS00523">
    <property type="entry name" value="SULFATASE_1"/>
    <property type="match status" value="1"/>
</dbReference>
<sequence length="485" mass="54138">MFIGVDQLRHDAIWPHKALPVETPNMDRLMRGGVSFGRTYATSPLCTPSRGSMLTGDYAFTHGMGTNCDMYHALGRELADPGRLLHHDLGRAGYRCGFVGKWHVGVEKGPADYGFEGDVPPGYGNLAGTDAFKSYLEDNGLGYTIEPELYFNPGRQTLAAGRWRGPQRSTPCHFQSNQIIEMLEGYRSGDAPFFATVQYWDPHGPHLISDEFHRSTDRSRIVPWPNFADDLSGKPRRVKRERDDFYRLHPRTQDELVAYIGYYCDHVAMLDYEIGRLLDYLEASGLAQSTLIVFTSDHGDMTGAHGGLIDKGLPYEEAMRVPMVFSHPDLGSGERSGLALNMDILPTALSLLGVAFAPRQAIDLSAQIRDSGAKGRDYLLAEYHGLRFLYSQRILVSDDNLKLVFSPGDLDEVYDLARDPHEMDNLAQRPERADDLVRLRLALMKETARHGDPLRDCVSKFNGRWRTGSGQFDATAVFEAGRAGS</sequence>
<evidence type="ECO:0000313" key="7">
    <source>
        <dbReference type="Proteomes" id="UP000008850"/>
    </source>
</evidence>
<dbReference type="HOGENOM" id="CLU_006332_9_2_5"/>
<organism evidence="6 7">
    <name type="scientific">Pelagibacterium halotolerans (strain DSM 22347 / JCM 15775 / CGMCC 1.7692 / B2)</name>
    <dbReference type="NCBI Taxonomy" id="1082931"/>
    <lineage>
        <taxon>Bacteria</taxon>
        <taxon>Pseudomonadati</taxon>
        <taxon>Pseudomonadota</taxon>
        <taxon>Alphaproteobacteria</taxon>
        <taxon>Hyphomicrobiales</taxon>
        <taxon>Devosiaceae</taxon>
        <taxon>Pelagibacterium</taxon>
    </lineage>
</organism>
<dbReference type="AlphaFoldDB" id="G4RGA9"/>
<keyword evidence="4" id="KW-0106">Calcium</keyword>
<keyword evidence="2" id="KW-0479">Metal-binding</keyword>
<dbReference type="KEGG" id="phl:KKY_3094"/>
<dbReference type="InterPro" id="IPR050738">
    <property type="entry name" value="Sulfatase"/>
</dbReference>
<dbReference type="InterPro" id="IPR024607">
    <property type="entry name" value="Sulfatase_CS"/>
</dbReference>
<evidence type="ECO:0000259" key="5">
    <source>
        <dbReference type="Pfam" id="PF00884"/>
    </source>
</evidence>
<name>G4RGA9_PELHB</name>
<evidence type="ECO:0000256" key="4">
    <source>
        <dbReference type="ARBA" id="ARBA00022837"/>
    </source>
</evidence>
<proteinExistence type="inferred from homology"/>
<dbReference type="Proteomes" id="UP000008850">
    <property type="component" value="Chromosome"/>
</dbReference>
<dbReference type="PANTHER" id="PTHR42693">
    <property type="entry name" value="ARYLSULFATASE FAMILY MEMBER"/>
    <property type="match status" value="1"/>
</dbReference>
<dbReference type="EMBL" id="CP003075">
    <property type="protein sequence ID" value="AEQ53085.1"/>
    <property type="molecule type" value="Genomic_DNA"/>
</dbReference>